<proteinExistence type="inferred from homology"/>
<name>A0AAV8SKZ7_9ROSI</name>
<dbReference type="NCBIfam" id="TIGR01614">
    <property type="entry name" value="PME_inhib"/>
    <property type="match status" value="1"/>
</dbReference>
<dbReference type="GO" id="GO:0046910">
    <property type="term" value="F:pectinesterase inhibitor activity"/>
    <property type="evidence" value="ECO:0007669"/>
    <property type="project" value="UniProtKB-ARBA"/>
</dbReference>
<dbReference type="InterPro" id="IPR051955">
    <property type="entry name" value="PME_Inhibitor"/>
</dbReference>
<sequence length="197" mass="21582">MAKSSPTLYLLLLISLYISSTAKSAATAPSSLSFVKSSCNATTYPAVCFQSLSPFATLIRRNQRLLVHTALSVSLSRVGNTRRFVHKLTKLSGLKDRERSALRDCVQEVSDSIDSLSQSIKELKKTGSYKGKDFEWRMSNIETWVSAALTDEGTCLDGFDSKALNGRVKTSIKERIVSVAHVTSNALALINKYASTH</sequence>
<evidence type="ECO:0000313" key="6">
    <source>
        <dbReference type="Proteomes" id="UP001159364"/>
    </source>
</evidence>
<dbReference type="SMART" id="SM00856">
    <property type="entry name" value="PMEI"/>
    <property type="match status" value="1"/>
</dbReference>
<gene>
    <name evidence="5" type="ORF">K2173_008686</name>
</gene>
<evidence type="ECO:0000256" key="3">
    <source>
        <dbReference type="SAM" id="SignalP"/>
    </source>
</evidence>
<protein>
    <recommendedName>
        <fullName evidence="4">Pectinesterase inhibitor domain-containing protein</fullName>
    </recommendedName>
</protein>
<dbReference type="FunFam" id="1.20.140.40:FF:000005">
    <property type="entry name" value="Pectin methylesterase inhibitor 1"/>
    <property type="match status" value="1"/>
</dbReference>
<dbReference type="Gene3D" id="1.20.140.40">
    <property type="entry name" value="Invertase/pectin methylesterase inhibitor family protein"/>
    <property type="match status" value="1"/>
</dbReference>
<reference evidence="5 6" key="1">
    <citation type="submission" date="2021-09" db="EMBL/GenBank/DDBJ databases">
        <title>Genomic insights and catalytic innovation underlie evolution of tropane alkaloids biosynthesis.</title>
        <authorList>
            <person name="Wang Y.-J."/>
            <person name="Tian T."/>
            <person name="Huang J.-P."/>
            <person name="Huang S.-X."/>
        </authorList>
    </citation>
    <scope>NUCLEOTIDE SEQUENCE [LARGE SCALE GENOMIC DNA]</scope>
    <source>
        <strain evidence="5">KIB-2018</strain>
        <tissue evidence="5">Leaf</tissue>
    </source>
</reference>
<dbReference type="PANTHER" id="PTHR31080">
    <property type="entry name" value="PECTINESTERASE INHIBITOR-LIKE"/>
    <property type="match status" value="1"/>
</dbReference>
<evidence type="ECO:0000256" key="2">
    <source>
        <dbReference type="ARBA" id="ARBA00038471"/>
    </source>
</evidence>
<keyword evidence="6" id="KW-1185">Reference proteome</keyword>
<dbReference type="EMBL" id="JAIWQS010000010">
    <property type="protein sequence ID" value="KAJ8752951.1"/>
    <property type="molecule type" value="Genomic_DNA"/>
</dbReference>
<keyword evidence="1 3" id="KW-0732">Signal</keyword>
<dbReference type="Pfam" id="PF04043">
    <property type="entry name" value="PMEI"/>
    <property type="match status" value="1"/>
</dbReference>
<accession>A0AAV8SKZ7</accession>
<dbReference type="SUPFAM" id="SSF101148">
    <property type="entry name" value="Plant invertase/pectin methylesterase inhibitor"/>
    <property type="match status" value="1"/>
</dbReference>
<feature type="signal peptide" evidence="3">
    <location>
        <begin position="1"/>
        <end position="22"/>
    </location>
</feature>
<evidence type="ECO:0000259" key="4">
    <source>
        <dbReference type="SMART" id="SM00856"/>
    </source>
</evidence>
<dbReference type="InterPro" id="IPR006501">
    <property type="entry name" value="Pectinesterase_inhib_dom"/>
</dbReference>
<comment type="similarity">
    <text evidence="2">Belongs to the PMEI family.</text>
</comment>
<dbReference type="Proteomes" id="UP001159364">
    <property type="component" value="Linkage Group LG10"/>
</dbReference>
<dbReference type="InterPro" id="IPR035513">
    <property type="entry name" value="Invertase/methylesterase_inhib"/>
</dbReference>
<feature type="domain" description="Pectinesterase inhibitor" evidence="4">
    <location>
        <begin position="30"/>
        <end position="189"/>
    </location>
</feature>
<evidence type="ECO:0000313" key="5">
    <source>
        <dbReference type="EMBL" id="KAJ8752951.1"/>
    </source>
</evidence>
<dbReference type="CDD" id="cd15798">
    <property type="entry name" value="PMEI-like_3"/>
    <property type="match status" value="1"/>
</dbReference>
<dbReference type="PANTHER" id="PTHR31080:SF87">
    <property type="entry name" value="PECTINESTERASE INHIBITOR 7"/>
    <property type="match status" value="1"/>
</dbReference>
<organism evidence="5 6">
    <name type="scientific">Erythroxylum novogranatense</name>
    <dbReference type="NCBI Taxonomy" id="1862640"/>
    <lineage>
        <taxon>Eukaryota</taxon>
        <taxon>Viridiplantae</taxon>
        <taxon>Streptophyta</taxon>
        <taxon>Embryophyta</taxon>
        <taxon>Tracheophyta</taxon>
        <taxon>Spermatophyta</taxon>
        <taxon>Magnoliopsida</taxon>
        <taxon>eudicotyledons</taxon>
        <taxon>Gunneridae</taxon>
        <taxon>Pentapetalae</taxon>
        <taxon>rosids</taxon>
        <taxon>fabids</taxon>
        <taxon>Malpighiales</taxon>
        <taxon>Erythroxylaceae</taxon>
        <taxon>Erythroxylum</taxon>
    </lineage>
</organism>
<dbReference type="AlphaFoldDB" id="A0AAV8SKZ7"/>
<evidence type="ECO:0000256" key="1">
    <source>
        <dbReference type="ARBA" id="ARBA00022729"/>
    </source>
</evidence>
<feature type="chain" id="PRO_5043339351" description="Pectinesterase inhibitor domain-containing protein" evidence="3">
    <location>
        <begin position="23"/>
        <end position="197"/>
    </location>
</feature>
<comment type="caution">
    <text evidence="5">The sequence shown here is derived from an EMBL/GenBank/DDBJ whole genome shotgun (WGS) entry which is preliminary data.</text>
</comment>